<dbReference type="PANTHER" id="PTHR38420">
    <property type="entry name" value="AP-4-A PHOSPHORYLASE II"/>
    <property type="match status" value="1"/>
</dbReference>
<dbReference type="EMBL" id="JAIMJC010000001">
    <property type="protein sequence ID" value="KAH0531274.1"/>
    <property type="molecule type" value="Genomic_DNA"/>
</dbReference>
<name>A0A9P8HUK5_9HYPO</name>
<evidence type="ECO:0000313" key="3">
    <source>
        <dbReference type="Proteomes" id="UP000826573"/>
    </source>
</evidence>
<accession>A0A9P8HUK5</accession>
<dbReference type="InterPro" id="IPR045759">
    <property type="entry name" value="Ap4A_phos1/2_N"/>
</dbReference>
<dbReference type="Gene3D" id="3.30.428.70">
    <property type="match status" value="1"/>
</dbReference>
<reference evidence="2 3" key="1">
    <citation type="submission" date="2021-08" db="EMBL/GenBank/DDBJ databases">
        <title>The highly contiguous genome resource for Trichoderma semiorbis FJ059, a fungal antagonistic to plant pathogens.</title>
        <authorList>
            <person name="Liu T."/>
        </authorList>
    </citation>
    <scope>NUCLEOTIDE SEQUENCE [LARGE SCALE GENOMIC DNA]</scope>
    <source>
        <strain evidence="2 3">FJ059</strain>
    </source>
</reference>
<dbReference type="AlphaFoldDB" id="A0A9P8HUK5"/>
<dbReference type="InterPro" id="IPR036265">
    <property type="entry name" value="HIT-like_sf"/>
</dbReference>
<keyword evidence="3" id="KW-1185">Reference proteome</keyword>
<dbReference type="Proteomes" id="UP000826573">
    <property type="component" value="Unassembled WGS sequence"/>
</dbReference>
<sequence>MDETLTLSKFDKLVNFSLVLYDENQETVQHVDGELEFQFLLTSALVKKPVLGPPSSEKNAEVNGDKADGSDISTKGFEIGPIGNDHFVIANKFCYARPHLMLLTCDGYRRQYEPLDEAGLEAAQTVLLSMSQDFVAFYNCGQDGGCSRLHKHMQLIPKPPHSFADFLDNEASSSSPPKVPFHWFYQRIDVANTDAKGLTEVYTNLLQQATAVGQGLAQHADSAPPVDSPSREITHFVAIGFFSFIHHQIKSDTRNEDFEAMASRAFFDPVVALRAAPLLTSTCSLWFAWDQHFFLHLFNKPEIRSKSNELLPTYFGYFFRGGVTRVLVLLSLTVSSTLATCLVNHDSHWANGSLRWYTAGMVLAASHLAFVPAIAPKVQAVIEDTSKGQSTNDLDSWLTIHAWRGLTVDLAAWACFVVATVRNIQSS</sequence>
<dbReference type="SUPFAM" id="SSF54197">
    <property type="entry name" value="HIT-like"/>
    <property type="match status" value="1"/>
</dbReference>
<comment type="caution">
    <text evidence="2">The sequence shown here is derived from an EMBL/GenBank/DDBJ whole genome shotgun (WGS) entry which is preliminary data.</text>
</comment>
<dbReference type="PANTHER" id="PTHR38420:SF1">
    <property type="entry name" value="PUTATIVE (AFU_ORTHOLOGUE AFUA_5G14690)-RELATED"/>
    <property type="match status" value="1"/>
</dbReference>
<feature type="domain" description="Ap4A phosphorylase 1/2 N-terminal" evidence="1">
    <location>
        <begin position="78"/>
        <end position="159"/>
    </location>
</feature>
<dbReference type="GO" id="GO:0003877">
    <property type="term" value="F:ATP:ADP adenylyltransferase activity"/>
    <property type="evidence" value="ECO:0007669"/>
    <property type="project" value="InterPro"/>
</dbReference>
<proteinExistence type="predicted"/>
<dbReference type="Pfam" id="PF19327">
    <property type="entry name" value="Ap4A_phos_N"/>
    <property type="match status" value="1"/>
</dbReference>
<evidence type="ECO:0000313" key="2">
    <source>
        <dbReference type="EMBL" id="KAH0531274.1"/>
    </source>
</evidence>
<organism evidence="2 3">
    <name type="scientific">Trichoderma semiorbis</name>
    <dbReference type="NCBI Taxonomy" id="1491008"/>
    <lineage>
        <taxon>Eukaryota</taxon>
        <taxon>Fungi</taxon>
        <taxon>Dikarya</taxon>
        <taxon>Ascomycota</taxon>
        <taxon>Pezizomycotina</taxon>
        <taxon>Sordariomycetes</taxon>
        <taxon>Hypocreomycetidae</taxon>
        <taxon>Hypocreales</taxon>
        <taxon>Hypocreaceae</taxon>
        <taxon>Trichoderma</taxon>
    </lineage>
</organism>
<protein>
    <recommendedName>
        <fullName evidence="1">Ap4A phosphorylase 1/2 N-terminal domain-containing protein</fullName>
    </recommendedName>
</protein>
<dbReference type="InterPro" id="IPR009163">
    <property type="entry name" value="Ap4A_phos1/2"/>
</dbReference>
<dbReference type="InterPro" id="IPR043171">
    <property type="entry name" value="Ap4A_phos1/2-like"/>
</dbReference>
<evidence type="ECO:0000259" key="1">
    <source>
        <dbReference type="Pfam" id="PF19327"/>
    </source>
</evidence>
<dbReference type="GO" id="GO:0009117">
    <property type="term" value="P:nucleotide metabolic process"/>
    <property type="evidence" value="ECO:0007669"/>
    <property type="project" value="InterPro"/>
</dbReference>
<dbReference type="GO" id="GO:0005524">
    <property type="term" value="F:ATP binding"/>
    <property type="evidence" value="ECO:0007669"/>
    <property type="project" value="InterPro"/>
</dbReference>
<gene>
    <name evidence="2" type="ORF">TsFJ059_000128</name>
</gene>